<dbReference type="EMBL" id="QZCW01000003">
    <property type="protein sequence ID" value="MCW5322801.1"/>
    <property type="molecule type" value="Genomic_DNA"/>
</dbReference>
<dbReference type="NCBIfam" id="TIGR01733">
    <property type="entry name" value="AA-adenyl-dom"/>
    <property type="match status" value="1"/>
</dbReference>
<dbReference type="InterPro" id="IPR020845">
    <property type="entry name" value="AMP-binding_CS"/>
</dbReference>
<dbReference type="Pfam" id="PF00501">
    <property type="entry name" value="AMP-binding"/>
    <property type="match status" value="2"/>
</dbReference>
<dbReference type="InterPro" id="IPR020806">
    <property type="entry name" value="PKS_PP-bd"/>
</dbReference>
<dbReference type="InterPro" id="IPR057737">
    <property type="entry name" value="Condensation_MtbB-like"/>
</dbReference>
<dbReference type="Gene3D" id="3.30.559.10">
    <property type="entry name" value="Chloramphenicol acetyltransferase-like domain"/>
    <property type="match status" value="2"/>
</dbReference>
<dbReference type="InterPro" id="IPR036736">
    <property type="entry name" value="ACP-like_sf"/>
</dbReference>
<dbReference type="InterPro" id="IPR001242">
    <property type="entry name" value="Condensation_dom"/>
</dbReference>
<dbReference type="InterPro" id="IPR000873">
    <property type="entry name" value="AMP-dep_synth/lig_dom"/>
</dbReference>
<dbReference type="PROSITE" id="PS50075">
    <property type="entry name" value="CARRIER"/>
    <property type="match status" value="2"/>
</dbReference>
<dbReference type="Pfam" id="PF13193">
    <property type="entry name" value="AMP-binding_C"/>
    <property type="match status" value="1"/>
</dbReference>
<dbReference type="CDD" id="cd19531">
    <property type="entry name" value="LCL_NRPS-like"/>
    <property type="match status" value="1"/>
</dbReference>
<dbReference type="PROSITE" id="PS00455">
    <property type="entry name" value="AMP_BINDING"/>
    <property type="match status" value="2"/>
</dbReference>
<dbReference type="InterPro" id="IPR042099">
    <property type="entry name" value="ANL_N_sf"/>
</dbReference>
<dbReference type="SUPFAM" id="SSF56801">
    <property type="entry name" value="Acetyl-CoA synthetase-like"/>
    <property type="match status" value="2"/>
</dbReference>
<keyword evidence="3" id="KW-0597">Phosphoprotein</keyword>
<keyword evidence="2" id="KW-0596">Phosphopantetheine</keyword>
<dbReference type="SMART" id="SM00823">
    <property type="entry name" value="PKS_PP"/>
    <property type="match status" value="2"/>
</dbReference>
<keyword evidence="4" id="KW-0436">Ligase</keyword>
<evidence type="ECO:0000313" key="6">
    <source>
        <dbReference type="EMBL" id="MCW5322801.1"/>
    </source>
</evidence>
<dbReference type="Proteomes" id="UP001208935">
    <property type="component" value="Unassembled WGS sequence"/>
</dbReference>
<reference evidence="7" key="1">
    <citation type="submission" date="2023-07" db="EMBL/GenBank/DDBJ databases">
        <title>Verminephrobacter genomes.</title>
        <authorList>
            <person name="Lund M.B."/>
        </authorList>
    </citation>
    <scope>NUCLEOTIDE SEQUENCE [LARGE SCALE GENOMIC DNA]</scope>
    <source>
        <strain evidence="7">AtM5-05</strain>
    </source>
</reference>
<dbReference type="SUPFAM" id="SSF52777">
    <property type="entry name" value="CoA-dependent acyltransferases"/>
    <property type="match status" value="4"/>
</dbReference>
<keyword evidence="7" id="KW-1185">Reference proteome</keyword>
<accession>A0ABT3KWU9</accession>
<organism evidence="6 7">
    <name type="scientific">Verminephrobacter aporrectodeae subsp. tuberculatae</name>
    <dbReference type="NCBI Taxonomy" id="1110392"/>
    <lineage>
        <taxon>Bacteria</taxon>
        <taxon>Pseudomonadati</taxon>
        <taxon>Pseudomonadota</taxon>
        <taxon>Betaproteobacteria</taxon>
        <taxon>Burkholderiales</taxon>
        <taxon>Comamonadaceae</taxon>
        <taxon>Verminephrobacter</taxon>
    </lineage>
</organism>
<dbReference type="Pfam" id="PF00550">
    <property type="entry name" value="PP-binding"/>
    <property type="match status" value="2"/>
</dbReference>
<dbReference type="Gene3D" id="3.30.300.30">
    <property type="match status" value="2"/>
</dbReference>
<dbReference type="Gene3D" id="3.30.559.30">
    <property type="entry name" value="Nonribosomal peptide synthetase, condensation domain"/>
    <property type="match status" value="2"/>
</dbReference>
<sequence>MVIADDPSPRPALSAIRLQKRLQASQAQQIRITPDAARRRQPFPLADMQHAYWMGRQATFSHAGAIQFYAQYHCRGLDLPLLERAWNALIARHDMLRATVGIDGLQRVAESVPYQFIGTRSLIDMSPEQRMQMLDEMQRGMQEECIPLEQWPQSRLHFDGFGDEGDGYLHIKLDLWSVDGRSLHILFDELAQLYQRPNLVLPELQMQFCDYIAALQEQEGSLRYQRALERWRGKLKNLPPAPMLPHRAEGGDQRFQRWFGKLEEEALMRLNANARHRGLSLAVVILTVYASTLARWSSSAHFTLSVPRFNRPDWHPDIGNVIGEFASFSLLEVDLREHANFAVNATRLQTQLWDDLDFQEISGVQQLRELARLQSLGEAVAMPIVFTTTPDLRNGAALTPQEIGVVFGEPVCVVSRTPQVLLDCQYLVNGGTLLFNWDAMPSAFPDTMLDTMFDAFSQALARLAEDDDAWNTPLSFPLPPAQAAVRAGLWQKAVVEPVSPSRALQERVVVAPQLLALVSAQGIRLTYAEFLAQVTTLAQELAHAGVGKSDRVVLLMQRGWQQAVALQSCLWLGAAAVPLDRTHPEPRLRAIVARVAPKAVMRNAPIGASIAPDVPCITISDHPTEASLIELAPAPFDANAVCCVIFTSGSTGQPKGVEICQRAVANFLQYSIRSFDLQPSDRIISVTAQHHDLALFDQLATFCVGATLVVPNADRDIDPAHWLELLRTHRVSVWNSVPRFMEMVLSAAQAEWSGGLPTSMRQVILGGDWVAPALAARLLKHPGLKLRSSGGPTETTVWNITHEVSVVDTELPSIPYGRSIDNCRYYVLDEQLQECPDHVPGEMYCAGISLARGYLDDPAQTALRFLTHPVTGERLYRTGDRGVFRPDDNLLILGRTDFQINAGGYRCDPMEIESALQLHPAVKQTVALEVPHQDGSSVVVACYLSGDQPCSEEELRALCSERLPVTAIPRVFLPVSEFPRTTNGKIDRRRLVEIATQHERPAKTEQPPRNTDETQLAAIWQDLLGKEITDVEAGFFLSGGDSLSATRLLLQIEKTFGVRPPLAMVFSHPTIEAMVEWLAKHRSTAEAVAPWPTCQANHPPQSWAQQRLWFMSRIAPGNPFFNLCYCLELDGSLDAIAFENALRRLMERHEPLRSRFPAHAPVGTYVVDKAPSVMEHEDLRDLTVDAKQKKLMAWAEREKIHGFDLENGPLLRARLFRVDTNRHVLFYSIHHIAFDGWSAELFNREIFTLYQEEVDGLPPSLPPVAKYADFAQSQHDLPVEQIATSLAFWRNRLAGIPPLQLPEDHRRPPVQSFRGAVSRYRLGKTLAQRVDAFSGSQGVTPFMTLLTAMQIALGRMAEQQRFVMGSVISGRDHPATETMLGFFINNLLLCGDLSGNLPFDQHLARVRNEFLDAQKHQHYPLQQLVQAMSAGADASRNPLHQVSFTYQPTGLAKGKFGRINVMGRTIVSDTTHMDLEIIAIPDGDELILIWLYARDIYSATSIDRWNQAFENVLSAALQDPPTKINDLPLAHSQACREWACVDGGPVLEGIDPWPIIQQHAIHHPQREVLRLDDGSGITWTQLLKRTERVASWVAEHALPEKPVAIRLHPGVDYVATILAALRLGQAWVPLDPRRPQQVIAQMLGQSEVGCLISNSALWSGVPVADLPVLLADRAVLAPPVTLPSYLPANDESLALIQHTSGSEGLPKGVRITYGNLRRRLAWGQTPVPLTPHDVGCLKTSPAFVDAVGELLDSLLADLALVIPSPDQARSPLELARLVRRHEISRLVMTPSLADAFFAMPEAQNLPLRIVVLGGENVRVELAHRCLAALRPDACLLNYYGATELTSDGAWHRITPENLDTGTSHVEIGLPLPGTCIWLLDSNGRLVAPGCAGEIHVSGQNLAAGYCGSQATAVRLWTTPDGEKTIPLYATGDTAVRTPGGRLLCLGRRDHQFKLRGMRVEAGEIESQLRRHPSVRDALVAVDGEGSQQRLVAHVLLTSVEDGDARTLRNFLAENLPAGLIPSHWSLQREWPYTPTGKVDRRALCRDALVVAGAATSYVGASTPLQQAIVDAWKGLLGVERVGIHDNFFEMGGNSLLLAQLHRHVCQIVRREFPLTLLFQHPNIHALSLCLEGNLSANVRARDSLIQRAKARLAARERP</sequence>
<dbReference type="PANTHER" id="PTHR45527:SF10">
    <property type="entry name" value="PYOCHELIN SYNTHASE PCHF"/>
    <property type="match status" value="1"/>
</dbReference>
<comment type="caution">
    <text evidence="6">The sequence shown here is derived from an EMBL/GenBank/DDBJ whole genome shotgun (WGS) entry which is preliminary data.</text>
</comment>
<protein>
    <submittedName>
        <fullName evidence="6">Amino acid adenylation domain-containing protein</fullName>
    </submittedName>
</protein>
<dbReference type="Pfam" id="PF00668">
    <property type="entry name" value="Condensation"/>
    <property type="match status" value="2"/>
</dbReference>
<dbReference type="Gene3D" id="3.40.50.12780">
    <property type="entry name" value="N-terminal domain of ligase-like"/>
    <property type="match status" value="2"/>
</dbReference>
<dbReference type="Gene3D" id="1.10.1200.10">
    <property type="entry name" value="ACP-like"/>
    <property type="match status" value="2"/>
</dbReference>
<evidence type="ECO:0000256" key="4">
    <source>
        <dbReference type="ARBA" id="ARBA00022598"/>
    </source>
</evidence>
<evidence type="ECO:0000259" key="5">
    <source>
        <dbReference type="PROSITE" id="PS50075"/>
    </source>
</evidence>
<evidence type="ECO:0000313" key="7">
    <source>
        <dbReference type="Proteomes" id="UP001208935"/>
    </source>
</evidence>
<evidence type="ECO:0000256" key="3">
    <source>
        <dbReference type="ARBA" id="ARBA00022553"/>
    </source>
</evidence>
<dbReference type="InterPro" id="IPR025110">
    <property type="entry name" value="AMP-bd_C"/>
</dbReference>
<dbReference type="CDD" id="cd05930">
    <property type="entry name" value="A_NRPS"/>
    <property type="match status" value="1"/>
</dbReference>
<dbReference type="SUPFAM" id="SSF47336">
    <property type="entry name" value="ACP-like"/>
    <property type="match status" value="2"/>
</dbReference>
<dbReference type="CDD" id="cd19535">
    <property type="entry name" value="Cyc_NRPS"/>
    <property type="match status" value="1"/>
</dbReference>
<name>A0ABT3KWU9_9BURK</name>
<feature type="domain" description="Carrier" evidence="5">
    <location>
        <begin position="1007"/>
        <end position="1082"/>
    </location>
</feature>
<dbReference type="PANTHER" id="PTHR45527">
    <property type="entry name" value="NONRIBOSOMAL PEPTIDE SYNTHETASE"/>
    <property type="match status" value="1"/>
</dbReference>
<dbReference type="InterPro" id="IPR009081">
    <property type="entry name" value="PP-bd_ACP"/>
</dbReference>
<evidence type="ECO:0000256" key="2">
    <source>
        <dbReference type="ARBA" id="ARBA00022450"/>
    </source>
</evidence>
<dbReference type="InterPro" id="IPR045851">
    <property type="entry name" value="AMP-bd_C_sf"/>
</dbReference>
<dbReference type="InterPro" id="IPR023213">
    <property type="entry name" value="CAT-like_dom_sf"/>
</dbReference>
<feature type="domain" description="Carrier" evidence="5">
    <location>
        <begin position="2059"/>
        <end position="2134"/>
    </location>
</feature>
<proteinExistence type="predicted"/>
<comment type="pathway">
    <text evidence="1">Siderophore biosynthesis.</text>
</comment>
<gene>
    <name evidence="6" type="ORF">D5039_17100</name>
</gene>
<evidence type="ECO:0000256" key="1">
    <source>
        <dbReference type="ARBA" id="ARBA00004924"/>
    </source>
</evidence>
<dbReference type="InterPro" id="IPR010071">
    <property type="entry name" value="AA_adenyl_dom"/>
</dbReference>